<dbReference type="EMBL" id="JBHUML010000005">
    <property type="protein sequence ID" value="MFD2706674.1"/>
    <property type="molecule type" value="Genomic_DNA"/>
</dbReference>
<proteinExistence type="predicted"/>
<sequence length="50" mass="5739">MLSFSDGVFAVPRAAEEPKAKVRALYEYCKARGITPDEMDNEEMEPFLER</sequence>
<protein>
    <submittedName>
        <fullName evidence="1">Uncharacterized protein</fullName>
    </submittedName>
</protein>
<evidence type="ECO:0000313" key="2">
    <source>
        <dbReference type="Proteomes" id="UP001597520"/>
    </source>
</evidence>
<dbReference type="Proteomes" id="UP001597520">
    <property type="component" value="Unassembled WGS sequence"/>
</dbReference>
<organism evidence="1 2">
    <name type="scientific">Salibacterium lacus</name>
    <dbReference type="NCBI Taxonomy" id="1898109"/>
    <lineage>
        <taxon>Bacteria</taxon>
        <taxon>Bacillati</taxon>
        <taxon>Bacillota</taxon>
        <taxon>Bacilli</taxon>
        <taxon>Bacillales</taxon>
        <taxon>Bacillaceae</taxon>
    </lineage>
</organism>
<name>A0ABW5T402_9BACI</name>
<comment type="caution">
    <text evidence="1">The sequence shown here is derived from an EMBL/GenBank/DDBJ whole genome shotgun (WGS) entry which is preliminary data.</text>
</comment>
<keyword evidence="2" id="KW-1185">Reference proteome</keyword>
<reference evidence="2" key="1">
    <citation type="journal article" date="2019" name="Int. J. Syst. Evol. Microbiol.">
        <title>The Global Catalogue of Microorganisms (GCM) 10K type strain sequencing project: providing services to taxonomists for standard genome sequencing and annotation.</title>
        <authorList>
            <consortium name="The Broad Institute Genomics Platform"/>
            <consortium name="The Broad Institute Genome Sequencing Center for Infectious Disease"/>
            <person name="Wu L."/>
            <person name="Ma J."/>
        </authorList>
    </citation>
    <scope>NUCLEOTIDE SEQUENCE [LARGE SCALE GENOMIC DNA]</scope>
    <source>
        <strain evidence="2">KCTC 33792</strain>
    </source>
</reference>
<dbReference type="RefSeq" id="WP_380713976.1">
    <property type="nucleotide sequence ID" value="NZ_JBHUML010000005.1"/>
</dbReference>
<gene>
    <name evidence="1" type="ORF">ACFSUB_14505</name>
</gene>
<accession>A0ABW5T402</accession>
<evidence type="ECO:0000313" key="1">
    <source>
        <dbReference type="EMBL" id="MFD2706674.1"/>
    </source>
</evidence>